<dbReference type="Proteomes" id="UP001302602">
    <property type="component" value="Unassembled WGS sequence"/>
</dbReference>
<dbReference type="EMBL" id="MU853227">
    <property type="protein sequence ID" value="KAK4124226.1"/>
    <property type="molecule type" value="Genomic_DNA"/>
</dbReference>
<evidence type="ECO:0000313" key="2">
    <source>
        <dbReference type="Proteomes" id="UP001302602"/>
    </source>
</evidence>
<gene>
    <name evidence="1" type="ORF">N657DRAFT_714604</name>
</gene>
<dbReference type="RefSeq" id="XP_062647997.1">
    <property type="nucleotide sequence ID" value="XM_062797465.1"/>
</dbReference>
<proteinExistence type="predicted"/>
<dbReference type="AlphaFoldDB" id="A0AAN6U1R3"/>
<name>A0AAN6U1R3_9PEZI</name>
<keyword evidence="2" id="KW-1185">Reference proteome</keyword>
<reference evidence="1" key="2">
    <citation type="submission" date="2023-05" db="EMBL/GenBank/DDBJ databases">
        <authorList>
            <consortium name="Lawrence Berkeley National Laboratory"/>
            <person name="Steindorff A."/>
            <person name="Hensen N."/>
            <person name="Bonometti L."/>
            <person name="Westerberg I."/>
            <person name="Brannstrom I.O."/>
            <person name="Guillou S."/>
            <person name="Cros-Aarteil S."/>
            <person name="Calhoun S."/>
            <person name="Haridas S."/>
            <person name="Kuo A."/>
            <person name="Mondo S."/>
            <person name="Pangilinan J."/>
            <person name="Riley R."/>
            <person name="Labutti K."/>
            <person name="Andreopoulos B."/>
            <person name="Lipzen A."/>
            <person name="Chen C."/>
            <person name="Yanf M."/>
            <person name="Daum C."/>
            <person name="Ng V."/>
            <person name="Clum A."/>
            <person name="Ohm R."/>
            <person name="Martin F."/>
            <person name="Silar P."/>
            <person name="Natvig D."/>
            <person name="Lalanne C."/>
            <person name="Gautier V."/>
            <person name="Ament-Velasquez S.L."/>
            <person name="Kruys A."/>
            <person name="Hutchinson M.I."/>
            <person name="Powell A.J."/>
            <person name="Barry K."/>
            <person name="Miller A.N."/>
            <person name="Grigoriev I.V."/>
            <person name="Debuchy R."/>
            <person name="Gladieux P."/>
            <person name="Thoren M.H."/>
            <person name="Johannesson H."/>
        </authorList>
    </citation>
    <scope>NUCLEOTIDE SEQUENCE</scope>
    <source>
        <strain evidence="1">CBS 731.68</strain>
    </source>
</reference>
<sequence length="63" mass="7105">MLKRELKDVTKEDFGKQVGLTTVDKVKFRIPTIAGVMRAMALVTLTSQEEARRACEGRVVRRA</sequence>
<reference evidence="1" key="1">
    <citation type="journal article" date="2023" name="Mol. Phylogenet. Evol.">
        <title>Genome-scale phylogeny and comparative genomics of the fungal order Sordariales.</title>
        <authorList>
            <person name="Hensen N."/>
            <person name="Bonometti L."/>
            <person name="Westerberg I."/>
            <person name="Brannstrom I.O."/>
            <person name="Guillou S."/>
            <person name="Cros-Aarteil S."/>
            <person name="Calhoun S."/>
            <person name="Haridas S."/>
            <person name="Kuo A."/>
            <person name="Mondo S."/>
            <person name="Pangilinan J."/>
            <person name="Riley R."/>
            <person name="LaButti K."/>
            <person name="Andreopoulos B."/>
            <person name="Lipzen A."/>
            <person name="Chen C."/>
            <person name="Yan M."/>
            <person name="Daum C."/>
            <person name="Ng V."/>
            <person name="Clum A."/>
            <person name="Steindorff A."/>
            <person name="Ohm R.A."/>
            <person name="Martin F."/>
            <person name="Silar P."/>
            <person name="Natvig D.O."/>
            <person name="Lalanne C."/>
            <person name="Gautier V."/>
            <person name="Ament-Velasquez S.L."/>
            <person name="Kruys A."/>
            <person name="Hutchinson M.I."/>
            <person name="Powell A.J."/>
            <person name="Barry K."/>
            <person name="Miller A.N."/>
            <person name="Grigoriev I.V."/>
            <person name="Debuchy R."/>
            <person name="Gladieux P."/>
            <person name="Hiltunen Thoren M."/>
            <person name="Johannesson H."/>
        </authorList>
    </citation>
    <scope>NUCLEOTIDE SEQUENCE</scope>
    <source>
        <strain evidence="1">CBS 731.68</strain>
    </source>
</reference>
<dbReference type="GeneID" id="87834240"/>
<accession>A0AAN6U1R3</accession>
<protein>
    <submittedName>
        <fullName evidence="1">Uncharacterized protein</fullName>
    </submittedName>
</protein>
<comment type="caution">
    <text evidence="1">The sequence shown here is derived from an EMBL/GenBank/DDBJ whole genome shotgun (WGS) entry which is preliminary data.</text>
</comment>
<organism evidence="1 2">
    <name type="scientific">Parathielavia appendiculata</name>
    <dbReference type="NCBI Taxonomy" id="2587402"/>
    <lineage>
        <taxon>Eukaryota</taxon>
        <taxon>Fungi</taxon>
        <taxon>Dikarya</taxon>
        <taxon>Ascomycota</taxon>
        <taxon>Pezizomycotina</taxon>
        <taxon>Sordariomycetes</taxon>
        <taxon>Sordariomycetidae</taxon>
        <taxon>Sordariales</taxon>
        <taxon>Chaetomiaceae</taxon>
        <taxon>Parathielavia</taxon>
    </lineage>
</organism>
<evidence type="ECO:0000313" key="1">
    <source>
        <dbReference type="EMBL" id="KAK4124226.1"/>
    </source>
</evidence>